<name>A0AAD7C423_9AGAR</name>
<dbReference type="EMBL" id="JARKIF010000005">
    <property type="protein sequence ID" value="KAJ7638468.1"/>
    <property type="molecule type" value="Genomic_DNA"/>
</dbReference>
<protein>
    <submittedName>
        <fullName evidence="2">Uncharacterized protein</fullName>
    </submittedName>
</protein>
<evidence type="ECO:0000313" key="3">
    <source>
        <dbReference type="Proteomes" id="UP001221142"/>
    </source>
</evidence>
<reference evidence="2" key="1">
    <citation type="submission" date="2023-03" db="EMBL/GenBank/DDBJ databases">
        <title>Massive genome expansion in bonnet fungi (Mycena s.s.) driven by repeated elements and novel gene families across ecological guilds.</title>
        <authorList>
            <consortium name="Lawrence Berkeley National Laboratory"/>
            <person name="Harder C.B."/>
            <person name="Miyauchi S."/>
            <person name="Viragh M."/>
            <person name="Kuo A."/>
            <person name="Thoen E."/>
            <person name="Andreopoulos B."/>
            <person name="Lu D."/>
            <person name="Skrede I."/>
            <person name="Drula E."/>
            <person name="Henrissat B."/>
            <person name="Morin E."/>
            <person name="Kohler A."/>
            <person name="Barry K."/>
            <person name="LaButti K."/>
            <person name="Morin E."/>
            <person name="Salamov A."/>
            <person name="Lipzen A."/>
            <person name="Mereny Z."/>
            <person name="Hegedus B."/>
            <person name="Baldrian P."/>
            <person name="Stursova M."/>
            <person name="Weitz H."/>
            <person name="Taylor A."/>
            <person name="Grigoriev I.V."/>
            <person name="Nagy L.G."/>
            <person name="Martin F."/>
            <person name="Kauserud H."/>
        </authorList>
    </citation>
    <scope>NUCLEOTIDE SEQUENCE</scope>
    <source>
        <strain evidence="2">9284</strain>
    </source>
</reference>
<feature type="coiled-coil region" evidence="1">
    <location>
        <begin position="40"/>
        <end position="67"/>
    </location>
</feature>
<dbReference type="Proteomes" id="UP001221142">
    <property type="component" value="Unassembled WGS sequence"/>
</dbReference>
<accession>A0AAD7C423</accession>
<keyword evidence="1" id="KW-0175">Coiled coil</keyword>
<comment type="caution">
    <text evidence="2">The sequence shown here is derived from an EMBL/GenBank/DDBJ whole genome shotgun (WGS) entry which is preliminary data.</text>
</comment>
<sequence length="147" mass="16101">MNSTNAALPASPSALKHIEKQIIKEQKTEASQVKHTLKEVDAAEKALAKAGKSVKSAEKKNVKLSKQEASTAKALNKAEHAHDVATTELASSERDVKFVHQQDIKMHADLDAKKARAEQVVQQQKAHDDIHDVKLREVREAAEAGNQ</sequence>
<dbReference type="AlphaFoldDB" id="A0AAD7C423"/>
<gene>
    <name evidence="2" type="ORF">FB45DRAFT_1023260</name>
</gene>
<proteinExistence type="predicted"/>
<keyword evidence="3" id="KW-1185">Reference proteome</keyword>
<organism evidence="2 3">
    <name type="scientific">Roridomyces roridus</name>
    <dbReference type="NCBI Taxonomy" id="1738132"/>
    <lineage>
        <taxon>Eukaryota</taxon>
        <taxon>Fungi</taxon>
        <taxon>Dikarya</taxon>
        <taxon>Basidiomycota</taxon>
        <taxon>Agaricomycotina</taxon>
        <taxon>Agaricomycetes</taxon>
        <taxon>Agaricomycetidae</taxon>
        <taxon>Agaricales</taxon>
        <taxon>Marasmiineae</taxon>
        <taxon>Mycenaceae</taxon>
        <taxon>Roridomyces</taxon>
    </lineage>
</organism>
<evidence type="ECO:0000256" key="1">
    <source>
        <dbReference type="SAM" id="Coils"/>
    </source>
</evidence>
<evidence type="ECO:0000313" key="2">
    <source>
        <dbReference type="EMBL" id="KAJ7638468.1"/>
    </source>
</evidence>